<dbReference type="FunFam" id="3.55.40.20:FF:000001">
    <property type="entry name" value="Superoxide dismutase"/>
    <property type="match status" value="1"/>
</dbReference>
<dbReference type="PANTHER" id="PTHR43595:SF2">
    <property type="entry name" value="SMALL RIBOSOMAL SUBUNIT PROTEIN MS42"/>
    <property type="match status" value="1"/>
</dbReference>
<dbReference type="SUPFAM" id="SSF46609">
    <property type="entry name" value="Fe,Mn superoxide dismutase (SOD), N-terminal domain"/>
    <property type="match status" value="1"/>
</dbReference>
<dbReference type="PROSITE" id="PS51257">
    <property type="entry name" value="PROKAR_LIPOPROTEIN"/>
    <property type="match status" value="1"/>
</dbReference>
<comment type="function">
    <text evidence="6">Destroys radicals which are normally produced within the cells and which are toxic to biological systems.</text>
</comment>
<accession>A0A512BGF7</accession>
<proteinExistence type="inferred from homology"/>
<dbReference type="EMBL" id="BJYT01000015">
    <property type="protein sequence ID" value="GEO11043.1"/>
    <property type="molecule type" value="Genomic_DNA"/>
</dbReference>
<gene>
    <name evidence="9" type="primary">sodM</name>
    <name evidence="9" type="ORF">SAE01_35390</name>
</gene>
<feature type="binding site" evidence="5">
    <location>
        <position position="126"/>
    </location>
    <ligand>
        <name>Mn(2+)</name>
        <dbReference type="ChEBI" id="CHEBI:29035"/>
    </ligand>
</feature>
<feature type="domain" description="Manganese/iron superoxide dismutase C-terminal" evidence="8">
    <location>
        <begin position="143"/>
        <end position="246"/>
    </location>
</feature>
<evidence type="ECO:0000256" key="5">
    <source>
        <dbReference type="PIRSR" id="PIRSR000349-1"/>
    </source>
</evidence>
<dbReference type="Pfam" id="PF00081">
    <property type="entry name" value="Sod_Fe_N"/>
    <property type="match status" value="1"/>
</dbReference>
<evidence type="ECO:0000313" key="10">
    <source>
        <dbReference type="Proteomes" id="UP000321513"/>
    </source>
</evidence>
<name>A0A512BGF7_9BACT</name>
<dbReference type="PIRSF" id="PIRSF000349">
    <property type="entry name" value="SODismutase"/>
    <property type="match status" value="1"/>
</dbReference>
<dbReference type="EC" id="1.15.1.1" evidence="2 6"/>
<evidence type="ECO:0000313" key="9">
    <source>
        <dbReference type="EMBL" id="GEO11043.1"/>
    </source>
</evidence>
<dbReference type="PANTHER" id="PTHR43595">
    <property type="entry name" value="37S RIBOSOMAL PROTEIN S26, MITOCHONDRIAL"/>
    <property type="match status" value="1"/>
</dbReference>
<evidence type="ECO:0000256" key="3">
    <source>
        <dbReference type="ARBA" id="ARBA00022723"/>
    </source>
</evidence>
<dbReference type="InterPro" id="IPR006311">
    <property type="entry name" value="TAT_signal"/>
</dbReference>
<feature type="binding site" evidence="5">
    <location>
        <position position="217"/>
    </location>
    <ligand>
        <name>Mn(2+)</name>
        <dbReference type="ChEBI" id="CHEBI:29035"/>
    </ligand>
</feature>
<dbReference type="Pfam" id="PF02777">
    <property type="entry name" value="Sod_Fe_C"/>
    <property type="match status" value="1"/>
</dbReference>
<keyword evidence="4 6" id="KW-0560">Oxidoreductase</keyword>
<evidence type="ECO:0000256" key="4">
    <source>
        <dbReference type="ARBA" id="ARBA00023002"/>
    </source>
</evidence>
<dbReference type="GO" id="GO:0004784">
    <property type="term" value="F:superoxide dismutase activity"/>
    <property type="evidence" value="ECO:0007669"/>
    <property type="project" value="UniProtKB-EC"/>
</dbReference>
<dbReference type="InterPro" id="IPR036324">
    <property type="entry name" value="Mn/Fe_SOD_N_sf"/>
</dbReference>
<dbReference type="SUPFAM" id="SSF54719">
    <property type="entry name" value="Fe,Mn superoxide dismutase (SOD), C-terminal domain"/>
    <property type="match status" value="1"/>
</dbReference>
<dbReference type="Gene3D" id="1.10.287.990">
    <property type="entry name" value="Fe,Mn superoxide dismutase (SOD) domain"/>
    <property type="match status" value="1"/>
</dbReference>
<dbReference type="PROSITE" id="PS00088">
    <property type="entry name" value="SOD_MN"/>
    <property type="match status" value="1"/>
</dbReference>
<sequence length="252" mass="28149">MKKEQLSRRSFIEQAGKAGVALSLSTTVLPSVFSCNAAHAMVKNLPPIPYTQQPLPYSYSALEPSIDATTMEIHYSKHAATYAKNLAEATAAEGVNPANTSLENLLGNISKYTPKMRNNAGGHYNHELFWKVMGPKQSAKPGQRLMSAITRDFGSFEAFTTQFSDAGKNRFGSGWAWLVMTPDKKLKIGSTPNQDNPLMNVSDLKGFPVLGLDVWEHAYYLKYQNKRPDYITNWWNVVNWSFVSERFDTAAK</sequence>
<comment type="similarity">
    <text evidence="1 6">Belongs to the iron/manganese superoxide dismutase family.</text>
</comment>
<keyword evidence="3 5" id="KW-0479">Metal-binding</keyword>
<dbReference type="InterPro" id="IPR001189">
    <property type="entry name" value="Mn/Fe_SOD"/>
</dbReference>
<dbReference type="PRINTS" id="PR01703">
    <property type="entry name" value="MNSODISMTASE"/>
</dbReference>
<reference evidence="9 10" key="1">
    <citation type="submission" date="2019-07" db="EMBL/GenBank/DDBJ databases">
        <title>Whole genome shotgun sequence of Segetibacter aerophilus NBRC 106135.</title>
        <authorList>
            <person name="Hosoyama A."/>
            <person name="Uohara A."/>
            <person name="Ohji S."/>
            <person name="Ichikawa N."/>
        </authorList>
    </citation>
    <scope>NUCLEOTIDE SEQUENCE [LARGE SCALE GENOMIC DNA]</scope>
    <source>
        <strain evidence="9 10">NBRC 106135</strain>
    </source>
</reference>
<dbReference type="AlphaFoldDB" id="A0A512BGF7"/>
<evidence type="ECO:0000259" key="8">
    <source>
        <dbReference type="Pfam" id="PF02777"/>
    </source>
</evidence>
<feature type="binding site" evidence="5">
    <location>
        <position position="74"/>
    </location>
    <ligand>
        <name>Mn(2+)</name>
        <dbReference type="ChEBI" id="CHEBI:29035"/>
    </ligand>
</feature>
<evidence type="ECO:0000256" key="2">
    <source>
        <dbReference type="ARBA" id="ARBA00012682"/>
    </source>
</evidence>
<organism evidence="9 10">
    <name type="scientific">Segetibacter aerophilus</name>
    <dbReference type="NCBI Taxonomy" id="670293"/>
    <lineage>
        <taxon>Bacteria</taxon>
        <taxon>Pseudomonadati</taxon>
        <taxon>Bacteroidota</taxon>
        <taxon>Chitinophagia</taxon>
        <taxon>Chitinophagales</taxon>
        <taxon>Chitinophagaceae</taxon>
        <taxon>Segetibacter</taxon>
    </lineage>
</organism>
<evidence type="ECO:0000259" key="7">
    <source>
        <dbReference type="Pfam" id="PF00081"/>
    </source>
</evidence>
<feature type="binding site" evidence="5">
    <location>
        <position position="213"/>
    </location>
    <ligand>
        <name>Mn(2+)</name>
        <dbReference type="ChEBI" id="CHEBI:29035"/>
    </ligand>
</feature>
<dbReference type="Gene3D" id="3.55.40.20">
    <property type="entry name" value="Iron/manganese superoxide dismutase, C-terminal domain"/>
    <property type="match status" value="1"/>
</dbReference>
<evidence type="ECO:0000256" key="1">
    <source>
        <dbReference type="ARBA" id="ARBA00008714"/>
    </source>
</evidence>
<dbReference type="InterPro" id="IPR019831">
    <property type="entry name" value="Mn/Fe_SOD_N"/>
</dbReference>
<comment type="caution">
    <text evidence="9">The sequence shown here is derived from an EMBL/GenBank/DDBJ whole genome shotgun (WGS) entry which is preliminary data.</text>
</comment>
<dbReference type="PROSITE" id="PS51318">
    <property type="entry name" value="TAT"/>
    <property type="match status" value="1"/>
</dbReference>
<dbReference type="InterPro" id="IPR019833">
    <property type="entry name" value="Mn/Fe_SOD_BS"/>
</dbReference>
<dbReference type="Proteomes" id="UP000321513">
    <property type="component" value="Unassembled WGS sequence"/>
</dbReference>
<feature type="domain" description="Manganese/iron superoxide dismutase N-terminal" evidence="7">
    <location>
        <begin position="50"/>
        <end position="133"/>
    </location>
</feature>
<dbReference type="RefSeq" id="WP_147205153.1">
    <property type="nucleotide sequence ID" value="NZ_BJYT01000015.1"/>
</dbReference>
<dbReference type="GO" id="GO:0005737">
    <property type="term" value="C:cytoplasm"/>
    <property type="evidence" value="ECO:0007669"/>
    <property type="project" value="TreeGrafter"/>
</dbReference>
<dbReference type="InterPro" id="IPR019832">
    <property type="entry name" value="Mn/Fe_SOD_C"/>
</dbReference>
<dbReference type="GO" id="GO:0046872">
    <property type="term" value="F:metal ion binding"/>
    <property type="evidence" value="ECO:0007669"/>
    <property type="project" value="UniProtKB-KW"/>
</dbReference>
<dbReference type="InterPro" id="IPR036314">
    <property type="entry name" value="SOD_C_sf"/>
</dbReference>
<keyword evidence="10" id="KW-1185">Reference proteome</keyword>
<protein>
    <recommendedName>
        <fullName evidence="2 6">Superoxide dismutase</fullName>
        <ecNumber evidence="2 6">1.15.1.1</ecNumber>
    </recommendedName>
</protein>
<dbReference type="OrthoDB" id="9803125at2"/>
<evidence type="ECO:0000256" key="6">
    <source>
        <dbReference type="RuleBase" id="RU000414"/>
    </source>
</evidence>
<comment type="catalytic activity">
    <reaction evidence="6">
        <text>2 superoxide + 2 H(+) = H2O2 + O2</text>
        <dbReference type="Rhea" id="RHEA:20696"/>
        <dbReference type="ChEBI" id="CHEBI:15378"/>
        <dbReference type="ChEBI" id="CHEBI:15379"/>
        <dbReference type="ChEBI" id="CHEBI:16240"/>
        <dbReference type="ChEBI" id="CHEBI:18421"/>
        <dbReference type="EC" id="1.15.1.1"/>
    </reaction>
</comment>